<organism evidence="2 3">
    <name type="scientific">Amycolatopsis bullii</name>
    <dbReference type="NCBI Taxonomy" id="941987"/>
    <lineage>
        <taxon>Bacteria</taxon>
        <taxon>Bacillati</taxon>
        <taxon>Actinomycetota</taxon>
        <taxon>Actinomycetes</taxon>
        <taxon>Pseudonocardiales</taxon>
        <taxon>Pseudonocardiaceae</taxon>
        <taxon>Amycolatopsis</taxon>
    </lineage>
</organism>
<dbReference type="EMBL" id="BNAW01000028">
    <property type="protein sequence ID" value="GHG28675.1"/>
    <property type="molecule type" value="Genomic_DNA"/>
</dbReference>
<reference evidence="3" key="1">
    <citation type="journal article" date="2019" name="Int. J. Syst. Evol. Microbiol.">
        <title>The Global Catalogue of Microorganisms (GCM) 10K type strain sequencing project: providing services to taxonomists for standard genome sequencing and annotation.</title>
        <authorList>
            <consortium name="The Broad Institute Genomics Platform"/>
            <consortium name="The Broad Institute Genome Sequencing Center for Infectious Disease"/>
            <person name="Wu L."/>
            <person name="Ma J."/>
        </authorList>
    </citation>
    <scope>NUCLEOTIDE SEQUENCE [LARGE SCALE GENOMIC DNA]</scope>
    <source>
        <strain evidence="3">CGMCC 4.7680</strain>
    </source>
</reference>
<protein>
    <submittedName>
        <fullName evidence="2">Uncharacterized protein</fullName>
    </submittedName>
</protein>
<comment type="caution">
    <text evidence="2">The sequence shown here is derived from an EMBL/GenBank/DDBJ whole genome shotgun (WGS) entry which is preliminary data.</text>
</comment>
<feature type="region of interest" description="Disordered" evidence="1">
    <location>
        <begin position="150"/>
        <end position="173"/>
    </location>
</feature>
<name>A0ABQ3KIC3_9PSEU</name>
<dbReference type="Proteomes" id="UP000649955">
    <property type="component" value="Unassembled WGS sequence"/>
</dbReference>
<evidence type="ECO:0000313" key="2">
    <source>
        <dbReference type="EMBL" id="GHG28675.1"/>
    </source>
</evidence>
<sequence>MTAAHDDQDRRFRLDVLATTVQAELMAAGLPVLSGNDPIGSVGAVVHADVPELRGVTVDWQEHTLFWDASQEAMAEDPLQEGAECAAFGKLAVAIGEAMAEAMRKILTAAGLEVVDGTDDYSPHQLLVTRRLAPSPWQARRDAKFQRQQESMRAVWRAKHEAECPNHGPDSDR</sequence>
<evidence type="ECO:0000313" key="3">
    <source>
        <dbReference type="Proteomes" id="UP000649955"/>
    </source>
</evidence>
<evidence type="ECO:0000256" key="1">
    <source>
        <dbReference type="SAM" id="MobiDB-lite"/>
    </source>
</evidence>
<feature type="compositionally biased region" description="Basic and acidic residues" evidence="1">
    <location>
        <begin position="158"/>
        <end position="173"/>
    </location>
</feature>
<accession>A0ABQ3KIC3</accession>
<gene>
    <name evidence="2" type="ORF">GCM10017567_55490</name>
</gene>
<dbReference type="RefSeq" id="WP_229902943.1">
    <property type="nucleotide sequence ID" value="NZ_BNAW01000028.1"/>
</dbReference>
<keyword evidence="3" id="KW-1185">Reference proteome</keyword>
<proteinExistence type="predicted"/>